<gene>
    <name evidence="2" type="primary">polX</name>
    <name evidence="2" type="ORF">CLOTH_17930</name>
</gene>
<sequence>MKIIADYHTHTTYSHGKGSIEDNVKAAISKGLKTIGISDHGYKHLGFGVKYKDIPKMRKEIDELRKKYPQIEILMGIEANILDDEGNIDVDKETLKYFDYIMAGYHFGSMPTRLIKGSIYHILNFMGPLKKGAIKYNTRAVVNAMKKHNIFIITHPGAKAMIDLKEVARVAKETDTALEINSHHGHLTVDELMLVKDTGVKFAIGSDAHAPEDVGKFTSAIERAREAKVNEEQIININ</sequence>
<dbReference type="GO" id="GO:0042578">
    <property type="term" value="F:phosphoric ester hydrolase activity"/>
    <property type="evidence" value="ECO:0007669"/>
    <property type="project" value="TreeGrafter"/>
</dbReference>
<dbReference type="InterPro" id="IPR016195">
    <property type="entry name" value="Pol/histidinol_Pase-like"/>
</dbReference>
<keyword evidence="2" id="KW-0269">Exonuclease</keyword>
<reference evidence="2 3" key="1">
    <citation type="submission" date="2017-03" db="EMBL/GenBank/DDBJ databases">
        <title>Genome sequence of Clostridium thermoalcaliphilum DSM 7309.</title>
        <authorList>
            <person name="Poehlein A."/>
            <person name="Daniel R."/>
        </authorList>
    </citation>
    <scope>NUCLEOTIDE SEQUENCE [LARGE SCALE GENOMIC DNA]</scope>
    <source>
        <strain evidence="2 3">DSM 7309</strain>
    </source>
</reference>
<dbReference type="EMBL" id="MZGW01000009">
    <property type="protein sequence ID" value="OPJ54981.1"/>
    <property type="molecule type" value="Genomic_DNA"/>
</dbReference>
<protein>
    <submittedName>
        <fullName evidence="2">DNA polymerase/3'-5' exonuclease PolX</fullName>
    </submittedName>
</protein>
<dbReference type="PANTHER" id="PTHR36928">
    <property type="entry name" value="PHOSPHATASE YCDX-RELATED"/>
    <property type="match status" value="1"/>
</dbReference>
<dbReference type="STRING" id="29349.CLOTH_17930"/>
<dbReference type="SMART" id="SM00481">
    <property type="entry name" value="POLIIIAc"/>
    <property type="match status" value="1"/>
</dbReference>
<accession>A0A1V4I4S5</accession>
<dbReference type="GO" id="GO:0008270">
    <property type="term" value="F:zinc ion binding"/>
    <property type="evidence" value="ECO:0007669"/>
    <property type="project" value="TreeGrafter"/>
</dbReference>
<dbReference type="InterPro" id="IPR003141">
    <property type="entry name" value="Pol/His_phosphatase_N"/>
</dbReference>
<evidence type="ECO:0000313" key="3">
    <source>
        <dbReference type="Proteomes" id="UP000190140"/>
    </source>
</evidence>
<keyword evidence="2" id="KW-0378">Hydrolase</keyword>
<keyword evidence="2" id="KW-0540">Nuclease</keyword>
<dbReference type="OrthoDB" id="9808747at2"/>
<evidence type="ECO:0000259" key="1">
    <source>
        <dbReference type="SMART" id="SM00481"/>
    </source>
</evidence>
<name>A0A1V4I4S5_9FIRM</name>
<dbReference type="PANTHER" id="PTHR36928:SF1">
    <property type="entry name" value="PHOSPHATASE YCDX-RELATED"/>
    <property type="match status" value="1"/>
</dbReference>
<dbReference type="Gene3D" id="3.20.20.140">
    <property type="entry name" value="Metal-dependent hydrolases"/>
    <property type="match status" value="1"/>
</dbReference>
<dbReference type="InterPro" id="IPR050243">
    <property type="entry name" value="PHP_phosphatase"/>
</dbReference>
<dbReference type="SUPFAM" id="SSF89550">
    <property type="entry name" value="PHP domain-like"/>
    <property type="match status" value="1"/>
</dbReference>
<proteinExistence type="predicted"/>
<dbReference type="InterPro" id="IPR004013">
    <property type="entry name" value="PHP_dom"/>
</dbReference>
<organism evidence="2 3">
    <name type="scientific">Alkalithermobacter paradoxus</name>
    <dbReference type="NCBI Taxonomy" id="29349"/>
    <lineage>
        <taxon>Bacteria</taxon>
        <taxon>Bacillati</taxon>
        <taxon>Bacillota</taxon>
        <taxon>Clostridia</taxon>
        <taxon>Peptostreptococcales</taxon>
        <taxon>Tepidibacteraceae</taxon>
        <taxon>Alkalithermobacter</taxon>
    </lineage>
</organism>
<evidence type="ECO:0000313" key="2">
    <source>
        <dbReference type="EMBL" id="OPJ54981.1"/>
    </source>
</evidence>
<dbReference type="GO" id="GO:0004527">
    <property type="term" value="F:exonuclease activity"/>
    <property type="evidence" value="ECO:0007669"/>
    <property type="project" value="UniProtKB-KW"/>
</dbReference>
<keyword evidence="3" id="KW-1185">Reference proteome</keyword>
<dbReference type="RefSeq" id="WP_079413248.1">
    <property type="nucleotide sequence ID" value="NZ_MZGW01000009.1"/>
</dbReference>
<feature type="domain" description="Polymerase/histidinol phosphatase N-terminal" evidence="1">
    <location>
        <begin position="5"/>
        <end position="83"/>
    </location>
</feature>
<comment type="caution">
    <text evidence="2">The sequence shown here is derived from an EMBL/GenBank/DDBJ whole genome shotgun (WGS) entry which is preliminary data.</text>
</comment>
<dbReference type="Proteomes" id="UP000190140">
    <property type="component" value="Unassembled WGS sequence"/>
</dbReference>
<dbReference type="Pfam" id="PF02811">
    <property type="entry name" value="PHP"/>
    <property type="match status" value="1"/>
</dbReference>
<dbReference type="AlphaFoldDB" id="A0A1V4I4S5"/>
<dbReference type="GO" id="GO:0005829">
    <property type="term" value="C:cytosol"/>
    <property type="evidence" value="ECO:0007669"/>
    <property type="project" value="TreeGrafter"/>
</dbReference>